<comment type="caution">
    <text evidence="9">The sequence shown here is derived from an EMBL/GenBank/DDBJ whole genome shotgun (WGS) entry which is preliminary data.</text>
</comment>
<keyword evidence="10" id="KW-1185">Reference proteome</keyword>
<evidence type="ECO:0000259" key="8">
    <source>
        <dbReference type="PROSITE" id="PS50076"/>
    </source>
</evidence>
<dbReference type="CDD" id="cd06257">
    <property type="entry name" value="DnaJ"/>
    <property type="match status" value="1"/>
</dbReference>
<dbReference type="InterPro" id="IPR001623">
    <property type="entry name" value="DnaJ_domain"/>
</dbReference>
<organism evidence="9 10">
    <name type="scientific">Terrihabitans rhizophilus</name>
    <dbReference type="NCBI Taxonomy" id="3092662"/>
    <lineage>
        <taxon>Bacteria</taxon>
        <taxon>Pseudomonadati</taxon>
        <taxon>Pseudomonadota</taxon>
        <taxon>Alphaproteobacteria</taxon>
        <taxon>Hyphomicrobiales</taxon>
        <taxon>Terrihabitans</taxon>
    </lineage>
</organism>
<protein>
    <submittedName>
        <fullName evidence="9">DnaJ domain-containing protein</fullName>
    </submittedName>
</protein>
<keyword evidence="2 7" id="KW-0812">Transmembrane</keyword>
<feature type="region of interest" description="Disordered" evidence="6">
    <location>
        <begin position="203"/>
        <end position="230"/>
    </location>
</feature>
<dbReference type="EMBL" id="JAXAFJ010000002">
    <property type="protein sequence ID" value="MDX6805160.1"/>
    <property type="molecule type" value="Genomic_DNA"/>
</dbReference>
<gene>
    <name evidence="9" type="ORF">SCD90_03695</name>
</gene>
<evidence type="ECO:0000256" key="4">
    <source>
        <dbReference type="ARBA" id="ARBA00023136"/>
    </source>
</evidence>
<dbReference type="PROSITE" id="PS50076">
    <property type="entry name" value="DNAJ_2"/>
    <property type="match status" value="1"/>
</dbReference>
<accession>A0ABU4RK08</accession>
<comment type="subcellular location">
    <subcellularLocation>
        <location evidence="1">Membrane</location>
        <topology evidence="1">Single-pass membrane protein</topology>
    </subcellularLocation>
</comment>
<name>A0ABU4RK08_9HYPH</name>
<evidence type="ECO:0000313" key="10">
    <source>
        <dbReference type="Proteomes" id="UP001274321"/>
    </source>
</evidence>
<feature type="compositionally biased region" description="Polar residues" evidence="6">
    <location>
        <begin position="209"/>
        <end position="219"/>
    </location>
</feature>
<feature type="transmembrane region" description="Helical" evidence="7">
    <location>
        <begin position="36"/>
        <end position="69"/>
    </location>
</feature>
<evidence type="ECO:0000256" key="7">
    <source>
        <dbReference type="SAM" id="Phobius"/>
    </source>
</evidence>
<dbReference type="SUPFAM" id="SSF46565">
    <property type="entry name" value="Chaperone J-domain"/>
    <property type="match status" value="1"/>
</dbReference>
<evidence type="ECO:0000256" key="2">
    <source>
        <dbReference type="ARBA" id="ARBA00022692"/>
    </source>
</evidence>
<evidence type="ECO:0000256" key="5">
    <source>
        <dbReference type="ARBA" id="ARBA00038105"/>
    </source>
</evidence>
<dbReference type="Proteomes" id="UP001274321">
    <property type="component" value="Unassembled WGS sequence"/>
</dbReference>
<dbReference type="PANTHER" id="PTHR12763">
    <property type="match status" value="1"/>
</dbReference>
<evidence type="ECO:0000313" key="9">
    <source>
        <dbReference type="EMBL" id="MDX6805160.1"/>
    </source>
</evidence>
<proteinExistence type="inferred from homology"/>
<dbReference type="PANTHER" id="PTHR12763:SF28">
    <property type="entry name" value="GEO10507P1-RELATED"/>
    <property type="match status" value="1"/>
</dbReference>
<evidence type="ECO:0000256" key="6">
    <source>
        <dbReference type="SAM" id="MobiDB-lite"/>
    </source>
</evidence>
<reference evidence="9 10" key="1">
    <citation type="submission" date="2023-11" db="EMBL/GenBank/DDBJ databases">
        <authorList>
            <person name="Bao R."/>
        </authorList>
    </citation>
    <scope>NUCLEOTIDE SEQUENCE [LARGE SCALE GENOMIC DNA]</scope>
    <source>
        <strain evidence="9 10">PJ23</strain>
    </source>
</reference>
<feature type="domain" description="J" evidence="8">
    <location>
        <begin position="177"/>
        <end position="230"/>
    </location>
</feature>
<dbReference type="SMART" id="SM00271">
    <property type="entry name" value="DnaJ"/>
    <property type="match status" value="1"/>
</dbReference>
<dbReference type="Gene3D" id="1.10.287.110">
    <property type="entry name" value="DnaJ domain"/>
    <property type="match status" value="1"/>
</dbReference>
<keyword evidence="3 7" id="KW-1133">Transmembrane helix</keyword>
<comment type="similarity">
    <text evidence="5">Belongs to the TIM14 family.</text>
</comment>
<keyword evidence="4 7" id="KW-0472">Membrane</keyword>
<sequence>MFIVLLVLAGILLLAWLGRRSRTSGSAQVYPQMRLIGAVAVLALGVLLTAMGRFIIGAPMILLGAGLLLSGMRRRRFQRKRSTRAASGWIMLVHDSTTGRIRGQVLKGGFAGQDLDALSLHQLWQLGSELSRADPNSLSLLEAYMDRRQPGWREDLQSDLRSGSHHPAGKSPMTEQEAYQILGLDPGADAAEVSRAYRQLMKKLHPDQGGSNDLASRINQAKDVLTRAKR</sequence>
<dbReference type="Pfam" id="PF00226">
    <property type="entry name" value="DnaJ"/>
    <property type="match status" value="1"/>
</dbReference>
<dbReference type="PRINTS" id="PR00625">
    <property type="entry name" value="JDOMAIN"/>
</dbReference>
<evidence type="ECO:0000256" key="1">
    <source>
        <dbReference type="ARBA" id="ARBA00004167"/>
    </source>
</evidence>
<dbReference type="RefSeq" id="WP_319843289.1">
    <property type="nucleotide sequence ID" value="NZ_JAXAFJ010000002.1"/>
</dbReference>
<dbReference type="InterPro" id="IPR036869">
    <property type="entry name" value="J_dom_sf"/>
</dbReference>
<evidence type="ECO:0000256" key="3">
    <source>
        <dbReference type="ARBA" id="ARBA00022989"/>
    </source>
</evidence>